<comment type="catalytic activity">
    <reaction evidence="5 6">
        <text>Exonucleolytic cleavage in either 5'- to 3'- or 3'- to 5'-direction to yield nucleoside 5'-phosphates.</text>
        <dbReference type="EC" id="3.1.11.6"/>
    </reaction>
</comment>
<name>A0ABN0WTH4_9BACI</name>
<dbReference type="CDD" id="cd04489">
    <property type="entry name" value="ExoVII_LU_OBF"/>
    <property type="match status" value="1"/>
</dbReference>
<dbReference type="EMBL" id="BAAADJ010000064">
    <property type="protein sequence ID" value="GAA0346129.1"/>
    <property type="molecule type" value="Genomic_DNA"/>
</dbReference>
<dbReference type="InterPro" id="IPR003753">
    <property type="entry name" value="Exonuc_VII_L"/>
</dbReference>
<feature type="domain" description="OB-fold nucleic acid binding" evidence="8">
    <location>
        <begin position="7"/>
        <end position="101"/>
    </location>
</feature>
<organism evidence="9 10">
    <name type="scientific">Bacillus carboniphilus</name>
    <dbReference type="NCBI Taxonomy" id="86663"/>
    <lineage>
        <taxon>Bacteria</taxon>
        <taxon>Bacillati</taxon>
        <taxon>Bacillota</taxon>
        <taxon>Bacilli</taxon>
        <taxon>Bacillales</taxon>
        <taxon>Bacillaceae</taxon>
        <taxon>Bacillus</taxon>
    </lineage>
</organism>
<keyword evidence="4 5" id="KW-0269">Exonuclease</keyword>
<dbReference type="PANTHER" id="PTHR30008">
    <property type="entry name" value="EXODEOXYRIBONUCLEASE 7 LARGE SUBUNIT"/>
    <property type="match status" value="1"/>
</dbReference>
<dbReference type="Proteomes" id="UP001500782">
    <property type="component" value="Unassembled WGS sequence"/>
</dbReference>
<evidence type="ECO:0000256" key="2">
    <source>
        <dbReference type="ARBA" id="ARBA00022722"/>
    </source>
</evidence>
<evidence type="ECO:0000256" key="6">
    <source>
        <dbReference type="RuleBase" id="RU004355"/>
    </source>
</evidence>
<keyword evidence="10" id="KW-1185">Reference proteome</keyword>
<dbReference type="RefSeq" id="WP_343803478.1">
    <property type="nucleotide sequence ID" value="NZ_BAAADJ010000064.1"/>
</dbReference>
<dbReference type="Pfam" id="PF02601">
    <property type="entry name" value="Exonuc_VII_L"/>
    <property type="match status" value="1"/>
</dbReference>
<accession>A0ABN0WTH4</accession>
<proteinExistence type="inferred from homology"/>
<evidence type="ECO:0000259" key="7">
    <source>
        <dbReference type="Pfam" id="PF02601"/>
    </source>
</evidence>
<evidence type="ECO:0000256" key="1">
    <source>
        <dbReference type="ARBA" id="ARBA00022490"/>
    </source>
</evidence>
<comment type="caution">
    <text evidence="9">The sequence shown here is derived from an EMBL/GenBank/DDBJ whole genome shotgun (WGS) entry which is preliminary data.</text>
</comment>
<reference evidence="10" key="1">
    <citation type="journal article" date="2019" name="Int. J. Syst. Evol. Microbiol.">
        <title>The Global Catalogue of Microorganisms (GCM) 10K type strain sequencing project: providing services to taxonomists for standard genome sequencing and annotation.</title>
        <authorList>
            <consortium name="The Broad Institute Genomics Platform"/>
            <consortium name="The Broad Institute Genome Sequencing Center for Infectious Disease"/>
            <person name="Wu L."/>
            <person name="Ma J."/>
        </authorList>
    </citation>
    <scope>NUCLEOTIDE SEQUENCE [LARGE SCALE GENOMIC DNA]</scope>
    <source>
        <strain evidence="10">JCM 9731</strain>
    </source>
</reference>
<feature type="domain" description="Exonuclease VII large subunit C-terminal" evidence="7">
    <location>
        <begin position="125"/>
        <end position="440"/>
    </location>
</feature>
<comment type="subcellular location">
    <subcellularLocation>
        <location evidence="5 6">Cytoplasm</location>
    </subcellularLocation>
</comment>
<evidence type="ECO:0000256" key="4">
    <source>
        <dbReference type="ARBA" id="ARBA00022839"/>
    </source>
</evidence>
<dbReference type="HAMAP" id="MF_00378">
    <property type="entry name" value="Exonuc_7_L"/>
    <property type="match status" value="1"/>
</dbReference>
<dbReference type="NCBIfam" id="TIGR00237">
    <property type="entry name" value="xseA"/>
    <property type="match status" value="1"/>
</dbReference>
<dbReference type="InterPro" id="IPR020579">
    <property type="entry name" value="Exonuc_VII_lsu_C"/>
</dbReference>
<gene>
    <name evidence="5 9" type="primary">xseA</name>
    <name evidence="9" type="ORF">GCM10008967_40680</name>
</gene>
<evidence type="ECO:0000313" key="9">
    <source>
        <dbReference type="EMBL" id="GAA0346129.1"/>
    </source>
</evidence>
<dbReference type="InterPro" id="IPR025824">
    <property type="entry name" value="OB-fold_nuc-bd_dom"/>
</dbReference>
<protein>
    <recommendedName>
        <fullName evidence="5">Exodeoxyribonuclease 7 large subunit</fullName>
        <ecNumber evidence="5">3.1.11.6</ecNumber>
    </recommendedName>
    <alternativeName>
        <fullName evidence="5">Exodeoxyribonuclease VII large subunit</fullName>
        <shortName evidence="5">Exonuclease VII large subunit</shortName>
    </alternativeName>
</protein>
<evidence type="ECO:0000313" key="10">
    <source>
        <dbReference type="Proteomes" id="UP001500782"/>
    </source>
</evidence>
<comment type="similarity">
    <text evidence="5 6">Belongs to the XseA family.</text>
</comment>
<dbReference type="PANTHER" id="PTHR30008:SF0">
    <property type="entry name" value="EXODEOXYRIBONUCLEASE 7 LARGE SUBUNIT"/>
    <property type="match status" value="1"/>
</dbReference>
<keyword evidence="1 5" id="KW-0963">Cytoplasm</keyword>
<evidence type="ECO:0000256" key="3">
    <source>
        <dbReference type="ARBA" id="ARBA00022801"/>
    </source>
</evidence>
<keyword evidence="2 5" id="KW-0540">Nuclease</keyword>
<dbReference type="EC" id="3.1.11.6" evidence="5"/>
<comment type="subunit">
    <text evidence="5">Heterooligomer composed of large and small subunits.</text>
</comment>
<comment type="function">
    <text evidence="5">Bidirectionally degrades single-stranded DNA into large acid-insoluble oligonucleotides, which are then degraded further into small acid-soluble oligonucleotides.</text>
</comment>
<keyword evidence="3 5" id="KW-0378">Hydrolase</keyword>
<evidence type="ECO:0000256" key="5">
    <source>
        <dbReference type="HAMAP-Rule" id="MF_00378"/>
    </source>
</evidence>
<evidence type="ECO:0000259" key="8">
    <source>
        <dbReference type="Pfam" id="PF13742"/>
    </source>
</evidence>
<sequence length="454" mass="51463">MSTINYLTVSALTKYIKRKFDYDPHLQEFYLKGEISNLKIHSSGHLYFTLKDDRARILAVMFASQARSVPFTPENGMSVLVRGEISVYESSGQYQMYVKEMKPDGVGSLFLAYEQLKEKLEKEGLFLESRKKKIPIFPKTIGVITSPTGAAVRDIITTIRRRFPIGRVVLIPALVQGDRAPESIVQAFNKAHQLGNIDVIIAGRGGGSIEELWAFNDEKVARTISDAKIPVISAVGHETDYTISDFVADLRAPTPTGAAELAVPLLEELHQRVNERKVRLSRAIMNKVKVERIHLKKITNSYAFRSPKRLYIQKLEKVDRLHESLKREMVRMISKKNEQRIMFTDRLQRTSPREMIKQKNSEINKLQKDLQKGMAVKIDTKKHQFSSMIQTLNALNPLAIMDRGYSLAYNEKGSIVKSIQSIKKGDNIQVNLQDGTLSCQVQNITEVESNGRKA</sequence>
<dbReference type="Pfam" id="PF13742">
    <property type="entry name" value="tRNA_anti_2"/>
    <property type="match status" value="1"/>
</dbReference>